<name>A0A223N315_9VIBR</name>
<dbReference type="Proteomes" id="UP000215148">
    <property type="component" value="Chromosome 2"/>
</dbReference>
<dbReference type="EMBL" id="CP022742">
    <property type="protein sequence ID" value="ASU24046.1"/>
    <property type="molecule type" value="Genomic_DNA"/>
</dbReference>
<proteinExistence type="predicted"/>
<dbReference type="AlphaFoldDB" id="A0A223N315"/>
<dbReference type="RefSeq" id="WP_094501488.1">
    <property type="nucleotide sequence ID" value="NZ_CAWNHI010000002.1"/>
</dbReference>
<accession>A0A223N315</accession>
<gene>
    <name evidence="1" type="ORF">CCZ37_15940</name>
</gene>
<dbReference type="KEGG" id="vqi:CCZ37_15940"/>
<evidence type="ECO:0000313" key="1">
    <source>
        <dbReference type="EMBL" id="ASU24046.1"/>
    </source>
</evidence>
<keyword evidence="2" id="KW-1185">Reference proteome</keyword>
<protein>
    <submittedName>
        <fullName evidence="1">Uncharacterized protein</fullName>
    </submittedName>
</protein>
<reference evidence="1 2" key="1">
    <citation type="submission" date="2017-08" db="EMBL/GenBank/DDBJ databases">
        <title>The Vibrio qinghaiensis sp.-Q67 is a luminous bacteria isolated firstly from Qinghai lake, Qinghai province, China, which has been proved to be very sensitive to detect environmental and food pollutants. Therefore, complete genome analysis of V. qinghaiensis sp.-Q67 highlights the potential application of this strain on detection of hazards in the contaminated environments.</title>
        <authorList>
            <person name="Gong L."/>
        </authorList>
    </citation>
    <scope>NUCLEOTIDE SEQUENCE [LARGE SCALE GENOMIC DNA]</scope>
    <source>
        <strain evidence="1 2">Q67</strain>
    </source>
</reference>
<evidence type="ECO:0000313" key="2">
    <source>
        <dbReference type="Proteomes" id="UP000215148"/>
    </source>
</evidence>
<sequence length="92" mass="10731">MDVKLVEEYILEVLKEKFECEFEVVSGHRHFEFRSADYDFSFPVSIAGATSKQSIQKKVMSWLERDFESIKPQSYIIYNNSGVWQEGSVLAK</sequence>
<organism evidence="1 2">
    <name type="scientific">Vibrio qinghaiensis</name>
    <dbReference type="NCBI Taxonomy" id="2025808"/>
    <lineage>
        <taxon>Bacteria</taxon>
        <taxon>Pseudomonadati</taxon>
        <taxon>Pseudomonadota</taxon>
        <taxon>Gammaproteobacteria</taxon>
        <taxon>Vibrionales</taxon>
        <taxon>Vibrionaceae</taxon>
        <taxon>Vibrio</taxon>
    </lineage>
</organism>